<evidence type="ECO:0000313" key="3">
    <source>
        <dbReference type="Proteomes" id="UP000827284"/>
    </source>
</evidence>
<comment type="caution">
    <text evidence="2">The sequence shown here is derived from an EMBL/GenBank/DDBJ whole genome shotgun (WGS) entry which is preliminary data.</text>
</comment>
<name>A0A9P3LT44_9FUNG</name>
<feature type="region of interest" description="Disordered" evidence="1">
    <location>
        <begin position="414"/>
        <end position="434"/>
    </location>
</feature>
<dbReference type="Proteomes" id="UP000827284">
    <property type="component" value="Unassembled WGS sequence"/>
</dbReference>
<dbReference type="AlphaFoldDB" id="A0A9P3LT44"/>
<reference evidence="2" key="2">
    <citation type="journal article" date="2022" name="Microbiol. Resour. Announc.">
        <title>Whole-Genome Sequence of Entomortierella parvispora E1425, a Mucoromycotan Fungus Associated with Burkholderiaceae-Related Endosymbiotic Bacteria.</title>
        <authorList>
            <person name="Herlambang A."/>
            <person name="Guo Y."/>
            <person name="Takashima Y."/>
            <person name="Narisawa K."/>
            <person name="Ohta H."/>
            <person name="Nishizawa T."/>
        </authorList>
    </citation>
    <scope>NUCLEOTIDE SEQUENCE</scope>
    <source>
        <strain evidence="2">E1425</strain>
    </source>
</reference>
<organism evidence="2 3">
    <name type="scientific">Entomortierella parvispora</name>
    <dbReference type="NCBI Taxonomy" id="205924"/>
    <lineage>
        <taxon>Eukaryota</taxon>
        <taxon>Fungi</taxon>
        <taxon>Fungi incertae sedis</taxon>
        <taxon>Mucoromycota</taxon>
        <taxon>Mortierellomycotina</taxon>
        <taxon>Mortierellomycetes</taxon>
        <taxon>Mortierellales</taxon>
        <taxon>Mortierellaceae</taxon>
        <taxon>Entomortierella</taxon>
    </lineage>
</organism>
<protein>
    <submittedName>
        <fullName evidence="2">Uncharacterized protein</fullName>
    </submittedName>
</protein>
<accession>A0A9P3LT44</accession>
<evidence type="ECO:0000313" key="2">
    <source>
        <dbReference type="EMBL" id="GJJ69442.1"/>
    </source>
</evidence>
<evidence type="ECO:0000256" key="1">
    <source>
        <dbReference type="SAM" id="MobiDB-lite"/>
    </source>
</evidence>
<proteinExistence type="predicted"/>
<feature type="compositionally biased region" description="Basic residues" evidence="1">
    <location>
        <begin position="420"/>
        <end position="434"/>
    </location>
</feature>
<dbReference type="OrthoDB" id="2416573at2759"/>
<reference evidence="2" key="1">
    <citation type="submission" date="2021-11" db="EMBL/GenBank/DDBJ databases">
        <authorList>
            <person name="Herlambang A."/>
            <person name="Guo Y."/>
            <person name="Takashima Y."/>
            <person name="Nishizawa T."/>
        </authorList>
    </citation>
    <scope>NUCLEOTIDE SEQUENCE</scope>
    <source>
        <strain evidence="2">E1425</strain>
    </source>
</reference>
<feature type="compositionally biased region" description="Low complexity" evidence="1">
    <location>
        <begin position="186"/>
        <end position="199"/>
    </location>
</feature>
<feature type="region of interest" description="Disordered" evidence="1">
    <location>
        <begin position="186"/>
        <end position="210"/>
    </location>
</feature>
<sequence>MNSKQLNVSQPVPQNPDVTICLPMLEMACNSAPQYGYDPDVTMAEQNPFSSPFLENTAAPESFRFEETLFTELCFLPSSFMRSGYRDSPRQLQSSGPALFFCDALMPTADRVGQLFQLPNGGSSYFSSSLGANKEQTVPFPRYTSPPLASMTGLASSLTQPTPQIARAAQKSLRIFAPSSSSILSSHLASPLPSPQQFSPQPPHQDRQDPSFYNVLAAHGYTEPNYVSPCDTSMMHHQTVPEMLSPAPDQGVFEMTLEEHSGHPESRYTNSTLGHQSSTLPSLCGYQGPLLSFERIQTAPLATSLSPVSPSSSSRISTITATGHNMGGLFPPIAMSIGNHRRAIEPTDQVLSSSWTSASSISSPSVSPIITSNCTIPAQPSPLKRHFKSLESDSECDELKGIDDDDAEGEAMRIAADSSKRKRNRKPVVKTKPKNKAPVVKLKCSYPGCIITCASQPSLARHAEAHKWRGLYAPVRCEACQSALSNEFSVQRHILRSRPSSLCRQLRVYSIMRSDIEIESTVRFFPKRPHGKKTVEIDIAHAIERHRGLLKEQYKATGQC</sequence>
<keyword evidence="3" id="KW-1185">Reference proteome</keyword>
<dbReference type="EMBL" id="BQFW01000002">
    <property type="protein sequence ID" value="GJJ69442.1"/>
    <property type="molecule type" value="Genomic_DNA"/>
</dbReference>
<gene>
    <name evidence="2" type="ORF">EMPS_01788</name>
</gene>